<evidence type="ECO:0000313" key="2">
    <source>
        <dbReference type="EMBL" id="MBA0312237.1"/>
    </source>
</evidence>
<proteinExistence type="predicted"/>
<gene>
    <name evidence="2" type="ORF">D7Y33_14675</name>
</gene>
<dbReference type="AlphaFoldDB" id="A0AAW3S740"/>
<feature type="region of interest" description="Disordered" evidence="1">
    <location>
        <begin position="66"/>
        <end position="87"/>
    </location>
</feature>
<organism evidence="2 3">
    <name type="scientific">Stenotrophomonas maltophilia</name>
    <name type="common">Pseudomonas maltophilia</name>
    <name type="synonym">Xanthomonas maltophilia</name>
    <dbReference type="NCBI Taxonomy" id="40324"/>
    <lineage>
        <taxon>Bacteria</taxon>
        <taxon>Pseudomonadati</taxon>
        <taxon>Pseudomonadota</taxon>
        <taxon>Gammaproteobacteria</taxon>
        <taxon>Lysobacterales</taxon>
        <taxon>Lysobacteraceae</taxon>
        <taxon>Stenotrophomonas</taxon>
        <taxon>Stenotrophomonas maltophilia group</taxon>
    </lineage>
</organism>
<name>A0AAW3S740_STEMA</name>
<evidence type="ECO:0000313" key="3">
    <source>
        <dbReference type="Proteomes" id="UP000822271"/>
    </source>
</evidence>
<reference evidence="2" key="1">
    <citation type="submission" date="2018-09" db="EMBL/GenBank/DDBJ databases">
        <authorList>
            <person name="Groschel M."/>
            <person name="Kohl T."/>
            <person name="Conchillo-Sole O."/>
            <person name="Mamat U."/>
            <person name="Yero D."/>
            <person name="Niemann S."/>
            <person name="Daura X."/>
            <person name="Gibert I."/>
        </authorList>
    </citation>
    <scope>NUCLEOTIDE SEQUENCE</scope>
    <source>
        <strain evidence="2">OG156</strain>
    </source>
</reference>
<dbReference type="Proteomes" id="UP000822271">
    <property type="component" value="Unassembled WGS sequence"/>
</dbReference>
<protein>
    <submittedName>
        <fullName evidence="2">Uncharacterized protein</fullName>
    </submittedName>
</protein>
<reference evidence="2" key="2">
    <citation type="journal article" date="2020" name="Front. Microbiol.">
        <title>Genetic Variants of the DSF Quorum Sensing System in Stenotrophomonas maltophilia Influence Virulence and Resistance Phenotypes Among Genotypically Diverse Clinical Isolates.</title>
        <authorList>
            <person name="Yero D."/>
            <person name="Huedo P."/>
            <person name="Conchillo-Sole O."/>
            <person name="Martinez-Servat S."/>
            <person name="Mamat U."/>
            <person name="Coves X."/>
            <person name="Llanas F."/>
            <person name="Roca I."/>
            <person name="Vila J."/>
            <person name="Schaible U.E."/>
            <person name="Daura X."/>
            <person name="Gibert I."/>
        </authorList>
    </citation>
    <scope>NUCLEOTIDE SEQUENCE</scope>
    <source>
        <strain evidence="2">OG156</strain>
    </source>
</reference>
<dbReference type="EMBL" id="RAUE01000024">
    <property type="protein sequence ID" value="MBA0312237.1"/>
    <property type="molecule type" value="Genomic_DNA"/>
</dbReference>
<comment type="caution">
    <text evidence="2">The sequence shown here is derived from an EMBL/GenBank/DDBJ whole genome shotgun (WGS) entry which is preliminary data.</text>
</comment>
<dbReference type="RefSeq" id="WP_180849090.1">
    <property type="nucleotide sequence ID" value="NZ_JAXAYW010000010.1"/>
</dbReference>
<sequence length="87" mass="9534">MIAAGFPLARHRLLIFMRQHLALARRVRLHGPGTGGLMDPPFWHCMHLAAANRLQLLQLIDAERSTSSLAPPPPALPALPAQLDLFA</sequence>
<accession>A0AAW3S740</accession>
<evidence type="ECO:0000256" key="1">
    <source>
        <dbReference type="SAM" id="MobiDB-lite"/>
    </source>
</evidence>